<evidence type="ECO:0008006" key="4">
    <source>
        <dbReference type="Google" id="ProtNLM"/>
    </source>
</evidence>
<keyword evidence="1" id="KW-1133">Transmembrane helix</keyword>
<accession>A0AAN6UBU8</accession>
<protein>
    <recommendedName>
        <fullName evidence="4">Tetraspanin</fullName>
    </recommendedName>
</protein>
<reference evidence="2" key="2">
    <citation type="submission" date="2023-05" db="EMBL/GenBank/DDBJ databases">
        <authorList>
            <consortium name="Lawrence Berkeley National Laboratory"/>
            <person name="Steindorff A."/>
            <person name="Hensen N."/>
            <person name="Bonometti L."/>
            <person name="Westerberg I."/>
            <person name="Brannstrom I.O."/>
            <person name="Guillou S."/>
            <person name="Cros-Aarteil S."/>
            <person name="Calhoun S."/>
            <person name="Haridas S."/>
            <person name="Kuo A."/>
            <person name="Mondo S."/>
            <person name="Pangilinan J."/>
            <person name="Riley R."/>
            <person name="Labutti K."/>
            <person name="Andreopoulos B."/>
            <person name="Lipzen A."/>
            <person name="Chen C."/>
            <person name="Yanf M."/>
            <person name="Daum C."/>
            <person name="Ng V."/>
            <person name="Clum A."/>
            <person name="Ohm R."/>
            <person name="Martin F."/>
            <person name="Silar P."/>
            <person name="Natvig D."/>
            <person name="Lalanne C."/>
            <person name="Gautier V."/>
            <person name="Ament-Velasquez S.L."/>
            <person name="Kruys A."/>
            <person name="Hutchinson M.I."/>
            <person name="Powell A.J."/>
            <person name="Barry K."/>
            <person name="Miller A.N."/>
            <person name="Grigoriev I.V."/>
            <person name="Debuchy R."/>
            <person name="Gladieux P."/>
            <person name="Thoren M.H."/>
            <person name="Johannesson H."/>
        </authorList>
    </citation>
    <scope>NUCLEOTIDE SEQUENCE</scope>
    <source>
        <strain evidence="2">CBS 123565</strain>
    </source>
</reference>
<sequence>MVSKVQLAYVAADGLFLVMGILIMGFSVIVGNIRDEVPTGGTQAARNLLYQRFPLTAGIVNAVFIFITFLITLPGLATGSRRWLKLGSYMAVVCLLLSLCIGLFVWIMTLKTREAFAPFYLAQSDEIKSLMQTTFSCCGYFNSTSPPFFVTDATCSSQGAAALMRGCVTPISSFANVFLDTIFTALFGMVGIDVLFIMATACLLKERKERERFRHIDEKNGPGRI</sequence>
<dbReference type="GO" id="GO:0016020">
    <property type="term" value="C:membrane"/>
    <property type="evidence" value="ECO:0007669"/>
    <property type="project" value="InterPro"/>
</dbReference>
<evidence type="ECO:0000313" key="2">
    <source>
        <dbReference type="EMBL" id="KAK4130113.1"/>
    </source>
</evidence>
<evidence type="ECO:0000256" key="1">
    <source>
        <dbReference type="SAM" id="Phobius"/>
    </source>
</evidence>
<proteinExistence type="predicted"/>
<dbReference type="InterPro" id="IPR008952">
    <property type="entry name" value="Tetraspanin_EC2_sf"/>
</dbReference>
<keyword evidence="1" id="KW-0812">Transmembrane</keyword>
<reference evidence="2" key="1">
    <citation type="journal article" date="2023" name="Mol. Phylogenet. Evol.">
        <title>Genome-scale phylogeny and comparative genomics of the fungal order Sordariales.</title>
        <authorList>
            <person name="Hensen N."/>
            <person name="Bonometti L."/>
            <person name="Westerberg I."/>
            <person name="Brannstrom I.O."/>
            <person name="Guillou S."/>
            <person name="Cros-Aarteil S."/>
            <person name="Calhoun S."/>
            <person name="Haridas S."/>
            <person name="Kuo A."/>
            <person name="Mondo S."/>
            <person name="Pangilinan J."/>
            <person name="Riley R."/>
            <person name="LaButti K."/>
            <person name="Andreopoulos B."/>
            <person name="Lipzen A."/>
            <person name="Chen C."/>
            <person name="Yan M."/>
            <person name="Daum C."/>
            <person name="Ng V."/>
            <person name="Clum A."/>
            <person name="Steindorff A."/>
            <person name="Ohm R.A."/>
            <person name="Martin F."/>
            <person name="Silar P."/>
            <person name="Natvig D.O."/>
            <person name="Lalanne C."/>
            <person name="Gautier V."/>
            <person name="Ament-Velasquez S.L."/>
            <person name="Kruys A."/>
            <person name="Hutchinson M.I."/>
            <person name="Powell A.J."/>
            <person name="Barry K."/>
            <person name="Miller A.N."/>
            <person name="Grigoriev I.V."/>
            <person name="Debuchy R."/>
            <person name="Gladieux P."/>
            <person name="Hiltunen Thoren M."/>
            <person name="Johannesson H."/>
        </authorList>
    </citation>
    <scope>NUCLEOTIDE SEQUENCE</scope>
    <source>
        <strain evidence="2">CBS 123565</strain>
    </source>
</reference>
<feature type="transmembrane region" description="Helical" evidence="1">
    <location>
        <begin position="7"/>
        <end position="33"/>
    </location>
</feature>
<evidence type="ECO:0000313" key="3">
    <source>
        <dbReference type="Proteomes" id="UP001304895"/>
    </source>
</evidence>
<dbReference type="EMBL" id="MU853442">
    <property type="protein sequence ID" value="KAK4130113.1"/>
    <property type="molecule type" value="Genomic_DNA"/>
</dbReference>
<organism evidence="2 3">
    <name type="scientific">Trichocladium antarcticum</name>
    <dbReference type="NCBI Taxonomy" id="1450529"/>
    <lineage>
        <taxon>Eukaryota</taxon>
        <taxon>Fungi</taxon>
        <taxon>Dikarya</taxon>
        <taxon>Ascomycota</taxon>
        <taxon>Pezizomycotina</taxon>
        <taxon>Sordariomycetes</taxon>
        <taxon>Sordariomycetidae</taxon>
        <taxon>Sordariales</taxon>
        <taxon>Chaetomiaceae</taxon>
        <taxon>Trichocladium</taxon>
    </lineage>
</organism>
<feature type="transmembrane region" description="Helical" evidence="1">
    <location>
        <begin position="53"/>
        <end position="77"/>
    </location>
</feature>
<dbReference type="AlphaFoldDB" id="A0AAN6UBU8"/>
<dbReference type="Proteomes" id="UP001304895">
    <property type="component" value="Unassembled WGS sequence"/>
</dbReference>
<feature type="transmembrane region" description="Helical" evidence="1">
    <location>
        <begin position="89"/>
        <end position="109"/>
    </location>
</feature>
<feature type="transmembrane region" description="Helical" evidence="1">
    <location>
        <begin position="182"/>
        <end position="204"/>
    </location>
</feature>
<keyword evidence="1" id="KW-0472">Membrane</keyword>
<dbReference type="SUPFAM" id="SSF48652">
    <property type="entry name" value="Tetraspanin"/>
    <property type="match status" value="1"/>
</dbReference>
<gene>
    <name evidence="2" type="ORF">BT67DRAFT_241353</name>
</gene>
<keyword evidence="3" id="KW-1185">Reference proteome</keyword>
<name>A0AAN6UBU8_9PEZI</name>
<comment type="caution">
    <text evidence="2">The sequence shown here is derived from an EMBL/GenBank/DDBJ whole genome shotgun (WGS) entry which is preliminary data.</text>
</comment>